<dbReference type="PANTHER" id="PTHR33908:SF11">
    <property type="entry name" value="MEMBRANE PROTEIN"/>
    <property type="match status" value="1"/>
</dbReference>
<keyword evidence="2" id="KW-1003">Cell membrane</keyword>
<organism evidence="10">
    <name type="scientific">Polynucleobacter sp. UK-FUSCHL-C3</name>
    <dbReference type="NCBI Taxonomy" id="2955208"/>
    <lineage>
        <taxon>Bacteria</taxon>
        <taxon>Pseudomonadati</taxon>
        <taxon>Pseudomonadota</taxon>
        <taxon>Betaproteobacteria</taxon>
        <taxon>Burkholderiales</taxon>
        <taxon>Burkholderiaceae</taxon>
        <taxon>Polynucleobacter</taxon>
    </lineage>
</organism>
<dbReference type="GO" id="GO:0005886">
    <property type="term" value="C:plasma membrane"/>
    <property type="evidence" value="ECO:0007669"/>
    <property type="project" value="UniProtKB-SubCell"/>
</dbReference>
<protein>
    <submittedName>
        <fullName evidence="10">Phospholipid carrier-dependent glycosyltransferase</fullName>
    </submittedName>
</protein>
<dbReference type="InterPro" id="IPR050297">
    <property type="entry name" value="LipidA_mod_glycosyltrf_83"/>
</dbReference>
<feature type="transmembrane region" description="Helical" evidence="8">
    <location>
        <begin position="387"/>
        <end position="406"/>
    </location>
</feature>
<name>A0AAU8A1Q1_9BURK</name>
<sequence>MQTPISYQSLFLCLVFAIGAYFYGIESRFAPKNGDEYPYTHIVRMTNASGHWLPLQSEMEGIKNTKPPLLFWQGMLSSQRGQSWSLIDLRWPSLLYTALTALLLALAASKVTKNLSLGILAGLIWLAFFNTYRYGRPYLAEPPEIFWLSLPFFGLLLFGKRAFESKWIFPLLTGISLGLALLYKSIAYIVPVCLVLVAWYWQWRSYRILELLGKDAVKVIFVGAMSIACFCLWFVLDPDPMAIWNEFILGENAGKFAARNSNYLKDMLWGGDSIGMLFLSSIANAGFLSLLVLNLFYLAIRQYRQTTVEQKLLWIWIAVFFLIFCLPSQRSGRYLLPIMPAIAILLAIHWHQLNRLLFWVALLIQGILIIALTWLSWNIDLWTYPVWHWFLLLGSICVIGLGLFRLSLTKSATLLACFMSYLSLTSSVMPLDGSPGRFSKATIQKLQGKTIWFPCDFRAKDEEYRLLIPGANIKGYPAGEAKEIKKLAERYSLFAVQAPVQSKLELCADCEIIGERFEMRARHNDAEIKAMLMGQVSDNLFVKEYIVSAPFNAAKDISKFKDACR</sequence>
<feature type="domain" description="ArnT-like N-terminal" evidence="9">
    <location>
        <begin position="39"/>
        <end position="236"/>
    </location>
</feature>
<keyword evidence="7 8" id="KW-0472">Membrane</keyword>
<accession>A0AAU8A1Q1</accession>
<dbReference type="RefSeq" id="WP_353438227.1">
    <property type="nucleotide sequence ID" value="NZ_CP099959.1"/>
</dbReference>
<evidence type="ECO:0000256" key="4">
    <source>
        <dbReference type="ARBA" id="ARBA00022679"/>
    </source>
</evidence>
<evidence type="ECO:0000256" key="3">
    <source>
        <dbReference type="ARBA" id="ARBA00022676"/>
    </source>
</evidence>
<feature type="transmembrane region" description="Helical" evidence="8">
    <location>
        <begin position="6"/>
        <end position="24"/>
    </location>
</feature>
<dbReference type="GO" id="GO:0000030">
    <property type="term" value="F:mannosyltransferase activity"/>
    <property type="evidence" value="ECO:0007669"/>
    <property type="project" value="InterPro"/>
</dbReference>
<dbReference type="PANTHER" id="PTHR33908">
    <property type="entry name" value="MANNOSYLTRANSFERASE YKCB-RELATED"/>
    <property type="match status" value="1"/>
</dbReference>
<feature type="transmembrane region" description="Helical" evidence="8">
    <location>
        <begin position="312"/>
        <end position="329"/>
    </location>
</feature>
<keyword evidence="3" id="KW-0328">Glycosyltransferase</keyword>
<dbReference type="GO" id="GO:0009103">
    <property type="term" value="P:lipopolysaccharide biosynthetic process"/>
    <property type="evidence" value="ECO:0007669"/>
    <property type="project" value="UniProtKB-ARBA"/>
</dbReference>
<dbReference type="InterPro" id="IPR003342">
    <property type="entry name" value="ArnT-like_N"/>
</dbReference>
<dbReference type="EMBL" id="CP099959">
    <property type="protein sequence ID" value="XCC57197.1"/>
    <property type="molecule type" value="Genomic_DNA"/>
</dbReference>
<dbReference type="AlphaFoldDB" id="A0AAU8A1Q1"/>
<feature type="transmembrane region" description="Helical" evidence="8">
    <location>
        <begin position="89"/>
        <end position="109"/>
    </location>
</feature>
<feature type="transmembrane region" description="Helical" evidence="8">
    <location>
        <begin position="274"/>
        <end position="300"/>
    </location>
</feature>
<evidence type="ECO:0000259" key="9">
    <source>
        <dbReference type="Pfam" id="PF02366"/>
    </source>
</evidence>
<feature type="transmembrane region" description="Helical" evidence="8">
    <location>
        <begin position="115"/>
        <end position="133"/>
    </location>
</feature>
<evidence type="ECO:0000256" key="1">
    <source>
        <dbReference type="ARBA" id="ARBA00004651"/>
    </source>
</evidence>
<evidence type="ECO:0000256" key="7">
    <source>
        <dbReference type="ARBA" id="ARBA00023136"/>
    </source>
</evidence>
<proteinExistence type="predicted"/>
<keyword evidence="6 8" id="KW-1133">Transmembrane helix</keyword>
<reference evidence="10" key="1">
    <citation type="submission" date="2022-06" db="EMBL/GenBank/DDBJ databases">
        <title>New Polynucleobacter species.</title>
        <authorList>
            <person name="Hahn M.W."/>
        </authorList>
    </citation>
    <scope>NUCLEOTIDE SEQUENCE</scope>
    <source>
        <strain evidence="10">UK-FUSCHL-C3</strain>
    </source>
</reference>
<evidence type="ECO:0000256" key="2">
    <source>
        <dbReference type="ARBA" id="ARBA00022475"/>
    </source>
</evidence>
<gene>
    <name evidence="10" type="ORF">NKE59_06795</name>
</gene>
<feature type="transmembrane region" description="Helical" evidence="8">
    <location>
        <begin position="335"/>
        <end position="351"/>
    </location>
</feature>
<feature type="transmembrane region" description="Helical" evidence="8">
    <location>
        <begin position="219"/>
        <end position="236"/>
    </location>
</feature>
<dbReference type="GO" id="GO:0016763">
    <property type="term" value="F:pentosyltransferase activity"/>
    <property type="evidence" value="ECO:0007669"/>
    <property type="project" value="TreeGrafter"/>
</dbReference>
<evidence type="ECO:0000256" key="6">
    <source>
        <dbReference type="ARBA" id="ARBA00022989"/>
    </source>
</evidence>
<dbReference type="GO" id="GO:0006493">
    <property type="term" value="P:protein O-linked glycosylation"/>
    <property type="evidence" value="ECO:0007669"/>
    <property type="project" value="InterPro"/>
</dbReference>
<evidence type="ECO:0000256" key="8">
    <source>
        <dbReference type="SAM" id="Phobius"/>
    </source>
</evidence>
<keyword evidence="5 8" id="KW-0812">Transmembrane</keyword>
<evidence type="ECO:0000313" key="10">
    <source>
        <dbReference type="EMBL" id="XCC57197.1"/>
    </source>
</evidence>
<feature type="transmembrane region" description="Helical" evidence="8">
    <location>
        <begin position="356"/>
        <end position="375"/>
    </location>
</feature>
<dbReference type="Pfam" id="PF02366">
    <property type="entry name" value="PMT"/>
    <property type="match status" value="1"/>
</dbReference>
<evidence type="ECO:0000256" key="5">
    <source>
        <dbReference type="ARBA" id="ARBA00022692"/>
    </source>
</evidence>
<feature type="transmembrane region" description="Helical" evidence="8">
    <location>
        <begin position="175"/>
        <end position="199"/>
    </location>
</feature>
<comment type="subcellular location">
    <subcellularLocation>
        <location evidence="1">Cell membrane</location>
        <topology evidence="1">Multi-pass membrane protein</topology>
    </subcellularLocation>
</comment>
<keyword evidence="4" id="KW-0808">Transferase</keyword>